<evidence type="ECO:0000256" key="5">
    <source>
        <dbReference type="PIRNR" id="PIRNR038471"/>
    </source>
</evidence>
<evidence type="ECO:0000259" key="6">
    <source>
        <dbReference type="Pfam" id="PF04085"/>
    </source>
</evidence>
<reference evidence="8" key="1">
    <citation type="journal article" date="2019" name="Int. J. Syst. Evol. Microbiol.">
        <title>The Global Catalogue of Microorganisms (GCM) 10K type strain sequencing project: providing services to taxonomists for standard genome sequencing and annotation.</title>
        <authorList>
            <consortium name="The Broad Institute Genomics Platform"/>
            <consortium name="The Broad Institute Genome Sequencing Center for Infectious Disease"/>
            <person name="Wu L."/>
            <person name="Ma J."/>
        </authorList>
    </citation>
    <scope>NUCLEOTIDE SEQUENCE [LARGE SCALE GENOMIC DNA]</scope>
    <source>
        <strain evidence="8">JCM 17555</strain>
    </source>
</reference>
<evidence type="ECO:0000313" key="7">
    <source>
        <dbReference type="EMBL" id="GAA3973071.1"/>
    </source>
</evidence>
<protein>
    <recommendedName>
        <fullName evidence="2 5">Cell shape-determining protein MreC</fullName>
    </recommendedName>
    <alternativeName>
        <fullName evidence="4 5">Cell shape protein MreC</fullName>
    </alternativeName>
</protein>
<dbReference type="EMBL" id="BAABBO010000016">
    <property type="protein sequence ID" value="GAA3973071.1"/>
    <property type="molecule type" value="Genomic_DNA"/>
</dbReference>
<dbReference type="InterPro" id="IPR055342">
    <property type="entry name" value="MreC_beta-barrel_core"/>
</dbReference>
<proteinExistence type="inferred from homology"/>
<gene>
    <name evidence="7" type="ORF">GCM10022278_32910</name>
</gene>
<dbReference type="InterPro" id="IPR042175">
    <property type="entry name" value="Cell/Rod_MreC_2"/>
</dbReference>
<dbReference type="InterPro" id="IPR007221">
    <property type="entry name" value="MreC"/>
</dbReference>
<dbReference type="Gene3D" id="2.40.10.350">
    <property type="entry name" value="Rod shape-determining protein MreC, domain 2"/>
    <property type="match status" value="1"/>
</dbReference>
<evidence type="ECO:0000256" key="2">
    <source>
        <dbReference type="ARBA" id="ARBA00013855"/>
    </source>
</evidence>
<organism evidence="7 8">
    <name type="scientific">Allohahella marinimesophila</name>
    <dbReference type="NCBI Taxonomy" id="1054972"/>
    <lineage>
        <taxon>Bacteria</taxon>
        <taxon>Pseudomonadati</taxon>
        <taxon>Pseudomonadota</taxon>
        <taxon>Gammaproteobacteria</taxon>
        <taxon>Oceanospirillales</taxon>
        <taxon>Hahellaceae</taxon>
        <taxon>Allohahella</taxon>
    </lineage>
</organism>
<accession>A0ABP7PXE1</accession>
<dbReference type="Pfam" id="PF04085">
    <property type="entry name" value="MreC"/>
    <property type="match status" value="1"/>
</dbReference>
<comment type="function">
    <text evidence="5">Involved in formation and maintenance of cell shape.</text>
</comment>
<comment type="similarity">
    <text evidence="1 5">Belongs to the MreC family.</text>
</comment>
<dbReference type="NCBIfam" id="TIGR00219">
    <property type="entry name" value="mreC"/>
    <property type="match status" value="1"/>
</dbReference>
<dbReference type="PANTHER" id="PTHR34138:SF1">
    <property type="entry name" value="CELL SHAPE-DETERMINING PROTEIN MREC"/>
    <property type="match status" value="1"/>
</dbReference>
<evidence type="ECO:0000256" key="3">
    <source>
        <dbReference type="ARBA" id="ARBA00022960"/>
    </source>
</evidence>
<feature type="domain" description="Rod shape-determining protein MreC beta-barrel core" evidence="6">
    <location>
        <begin position="114"/>
        <end position="260"/>
    </location>
</feature>
<dbReference type="Proteomes" id="UP001501337">
    <property type="component" value="Unassembled WGS sequence"/>
</dbReference>
<keyword evidence="8" id="KW-1185">Reference proteome</keyword>
<comment type="caution">
    <text evidence="7">The sequence shown here is derived from an EMBL/GenBank/DDBJ whole genome shotgun (WGS) entry which is preliminary data.</text>
</comment>
<sequence length="282" mass="30490">MLGFRILLVGVLSLAIGVADLKLDWLDSLKESMSVLLVPVQWSVQLPGRIGDFGESITESRSSLLEKNASLENRLRILQVKALKTASLTAEVNRLRALLNASAFVDESVLVAEIIGINPDPYMHEVMINKGSNDGVFEGQPLLDSMGLMGQVTAVTPYSARVLLIADSAHAIPIEVNRNGSRGILVGTGVLDRLELVNIPDTTDIKVGDMLVSSGLGGRFPKGYPVARVESVTHDPGLPFAQIYARPLAELNRSKHVLLVFKRPGEDRALPNIVEQQTEPAS</sequence>
<dbReference type="PANTHER" id="PTHR34138">
    <property type="entry name" value="CELL SHAPE-DETERMINING PROTEIN MREC"/>
    <property type="match status" value="1"/>
</dbReference>
<evidence type="ECO:0000256" key="4">
    <source>
        <dbReference type="ARBA" id="ARBA00032089"/>
    </source>
</evidence>
<name>A0ABP7PXE1_9GAMM</name>
<dbReference type="Gene3D" id="2.40.10.340">
    <property type="entry name" value="Rod shape-determining protein MreC, domain 1"/>
    <property type="match status" value="1"/>
</dbReference>
<keyword evidence="3 5" id="KW-0133">Cell shape</keyword>
<dbReference type="PIRSF" id="PIRSF038471">
    <property type="entry name" value="MreC"/>
    <property type="match status" value="1"/>
</dbReference>
<dbReference type="InterPro" id="IPR042177">
    <property type="entry name" value="Cell/Rod_1"/>
</dbReference>
<evidence type="ECO:0000313" key="8">
    <source>
        <dbReference type="Proteomes" id="UP001501337"/>
    </source>
</evidence>
<evidence type="ECO:0000256" key="1">
    <source>
        <dbReference type="ARBA" id="ARBA00009369"/>
    </source>
</evidence>